<evidence type="ECO:0000259" key="2">
    <source>
        <dbReference type="Pfam" id="PF04230"/>
    </source>
</evidence>
<feature type="transmembrane region" description="Helical" evidence="1">
    <location>
        <begin position="20"/>
        <end position="40"/>
    </location>
</feature>
<proteinExistence type="predicted"/>
<dbReference type="EMBL" id="CACRUA010000054">
    <property type="protein sequence ID" value="VYU76165.1"/>
    <property type="molecule type" value="Genomic_DNA"/>
</dbReference>
<gene>
    <name evidence="4" type="ORF">CSLFYP84_03855</name>
    <name evidence="3" type="ORF">PM006_18125</name>
</gene>
<protein>
    <submittedName>
        <fullName evidence="3 4">Polysaccharide pyruvyl transferase</fullName>
    </submittedName>
</protein>
<dbReference type="Pfam" id="PF04230">
    <property type="entry name" value="PS_pyruv_trans"/>
    <property type="match status" value="1"/>
</dbReference>
<dbReference type="AlphaFoldDB" id="A0A6N3HH76"/>
<dbReference type="RefSeq" id="WP_156684894.1">
    <property type="nucleotide sequence ID" value="NZ_CACRUA010000054.1"/>
</dbReference>
<keyword evidence="1" id="KW-0472">Membrane</keyword>
<dbReference type="Proteomes" id="UP001300871">
    <property type="component" value="Unassembled WGS sequence"/>
</dbReference>
<reference evidence="4" key="1">
    <citation type="submission" date="2019-11" db="EMBL/GenBank/DDBJ databases">
        <authorList>
            <person name="Feng L."/>
        </authorList>
    </citation>
    <scope>NUCLEOTIDE SEQUENCE</scope>
    <source>
        <strain evidence="4">CsymbiosumLFYP84</strain>
    </source>
</reference>
<reference evidence="3" key="2">
    <citation type="submission" date="2023-01" db="EMBL/GenBank/DDBJ databases">
        <title>Human gut microbiome strain richness.</title>
        <authorList>
            <person name="Chen-Liaw A."/>
        </authorList>
    </citation>
    <scope>NUCLEOTIDE SEQUENCE</scope>
    <source>
        <strain evidence="3">B1_m1001713B170214d0_201011</strain>
    </source>
</reference>
<accession>A0A6N3HH76</accession>
<keyword evidence="1" id="KW-1133">Transmembrane helix</keyword>
<keyword evidence="1" id="KW-0812">Transmembrane</keyword>
<keyword evidence="4" id="KW-0808">Transferase</keyword>
<dbReference type="GO" id="GO:0016740">
    <property type="term" value="F:transferase activity"/>
    <property type="evidence" value="ECO:0007669"/>
    <property type="project" value="UniProtKB-KW"/>
</dbReference>
<evidence type="ECO:0000256" key="1">
    <source>
        <dbReference type="SAM" id="Phobius"/>
    </source>
</evidence>
<sequence>MQNIKRIIKGNQFFRNIYRVLYRVVTTLYWNSIFALNKLLSLKPTYGNCFVFTTVFGKIKKNNWGDDLNIYLFKMLTPQKIQFVPFERLYFAPNVKKYSLIGSIIGDYDLDNTIIYGSGAITSNPDIKGRPVKVLSVRGPLTRDVLIKNGIDCPAVYGDPALLLPLVYKPQIKNNERIGIIPHYRTLETNWLEDEWISDLKKNNEIVVIDMSKYENWTDIIDLICSCKMVLSESLHGLIVAESYSIPSVWVEIIPHNLPWEWDFKFNDFYCSICKKGMNCIKVYDDGYSIKEILKKVNDWKIGTIDYDSMLKVFPFEIKGELIK</sequence>
<dbReference type="InterPro" id="IPR007345">
    <property type="entry name" value="Polysacch_pyruvyl_Trfase"/>
</dbReference>
<organism evidence="4">
    <name type="scientific">Clostridium symbiosum</name>
    <name type="common">Bacteroides symbiosus</name>
    <dbReference type="NCBI Taxonomy" id="1512"/>
    <lineage>
        <taxon>Bacteria</taxon>
        <taxon>Bacillati</taxon>
        <taxon>Bacillota</taxon>
        <taxon>Clostridia</taxon>
        <taxon>Lachnospirales</taxon>
        <taxon>Lachnospiraceae</taxon>
        <taxon>Otoolea</taxon>
    </lineage>
</organism>
<evidence type="ECO:0000313" key="4">
    <source>
        <dbReference type="EMBL" id="VYU76165.1"/>
    </source>
</evidence>
<feature type="domain" description="Polysaccharide pyruvyl transferase" evidence="2">
    <location>
        <begin position="132"/>
        <end position="251"/>
    </location>
</feature>
<dbReference type="EMBL" id="JAQLGM010000059">
    <property type="protein sequence ID" value="MDB2002118.1"/>
    <property type="molecule type" value="Genomic_DNA"/>
</dbReference>
<evidence type="ECO:0000313" key="3">
    <source>
        <dbReference type="EMBL" id="MDB2002118.1"/>
    </source>
</evidence>
<name>A0A6N3HH76_CLOSY</name>